<accession>A0ABR5YII8</accession>
<dbReference type="Pfam" id="PF23694">
    <property type="entry name" value="YmiC"/>
    <property type="match status" value="1"/>
</dbReference>
<keyword evidence="1" id="KW-1133">Transmembrane helix</keyword>
<evidence type="ECO:0000256" key="1">
    <source>
        <dbReference type="SAM" id="Phobius"/>
    </source>
</evidence>
<dbReference type="RefSeq" id="WP_063452276.1">
    <property type="nucleotide sequence ID" value="NZ_LVVA01000024.1"/>
</dbReference>
<name>A0ABR5YII8_9ENTR</name>
<reference evidence="3" key="1">
    <citation type="submission" date="2016-03" db="EMBL/GenBank/DDBJ databases">
        <title>WGS of SAMN04393274.</title>
        <authorList>
            <person name="Adams M."/>
            <person name="Sutton G."/>
            <person name="Nelson K."/>
            <person name="Thaden J."/>
            <person name="Fowler V."/>
            <person name="Mccorrison J."/>
            <person name="Sanka R."/>
            <person name="Brinkac L."/>
            <person name="Nierman W."/>
        </authorList>
    </citation>
    <scope>NUCLEOTIDE SEQUENCE [LARGE SCALE GENOMIC DNA]</scope>
    <source>
        <strain evidence="3">GN06232</strain>
    </source>
</reference>
<protein>
    <submittedName>
        <fullName evidence="2">Uncharacterized protein</fullName>
    </submittedName>
</protein>
<evidence type="ECO:0000313" key="3">
    <source>
        <dbReference type="Proteomes" id="UP000076880"/>
    </source>
</evidence>
<feature type="transmembrane region" description="Helical" evidence="1">
    <location>
        <begin position="12"/>
        <end position="32"/>
    </location>
</feature>
<dbReference type="NCBIfam" id="NF041484">
    <property type="entry name" value="membrane_YmiC"/>
    <property type="match status" value="1"/>
</dbReference>
<dbReference type="Proteomes" id="UP000076880">
    <property type="component" value="Unassembled WGS sequence"/>
</dbReference>
<sequence>MTNNMTTVKYWSWLGVFSASILFWCQLIWLALH</sequence>
<keyword evidence="1" id="KW-0812">Transmembrane</keyword>
<dbReference type="InterPro" id="IPR048209">
    <property type="entry name" value="YmiC-like"/>
</dbReference>
<evidence type="ECO:0000313" key="2">
    <source>
        <dbReference type="EMBL" id="KZR29335.1"/>
    </source>
</evidence>
<keyword evidence="1" id="KW-0472">Membrane</keyword>
<organism evidence="2 3">
    <name type="scientific">Enterobacter genomosp. S</name>
    <dbReference type="NCBI Taxonomy" id="2364151"/>
    <lineage>
        <taxon>Bacteria</taxon>
        <taxon>Pseudomonadati</taxon>
        <taxon>Pseudomonadota</taxon>
        <taxon>Gammaproteobacteria</taxon>
        <taxon>Enterobacterales</taxon>
        <taxon>Enterobacteriaceae</taxon>
        <taxon>Enterobacter</taxon>
        <taxon>Enterobacter cloacae complex</taxon>
        <taxon>Enterobacter cloacae complex clade S</taxon>
    </lineage>
</organism>
<dbReference type="EMBL" id="LVVA01000024">
    <property type="protein sequence ID" value="KZR29335.1"/>
    <property type="molecule type" value="Genomic_DNA"/>
</dbReference>
<proteinExistence type="predicted"/>
<comment type="caution">
    <text evidence="2">The sequence shown here is derived from an EMBL/GenBank/DDBJ whole genome shotgun (WGS) entry which is preliminary data.</text>
</comment>
<keyword evidence="3" id="KW-1185">Reference proteome</keyword>
<gene>
    <name evidence="2" type="ORF">A3466_21330</name>
</gene>
<dbReference type="GeneID" id="92387482"/>